<dbReference type="PANTHER" id="PTHR32322">
    <property type="entry name" value="INNER MEMBRANE TRANSPORTER"/>
    <property type="match status" value="1"/>
</dbReference>
<dbReference type="InterPro" id="IPR000620">
    <property type="entry name" value="EamA_dom"/>
</dbReference>
<dbReference type="EMBL" id="MGFS01000027">
    <property type="protein sequence ID" value="OGM11038.1"/>
    <property type="molecule type" value="Genomic_DNA"/>
</dbReference>
<feature type="transmembrane region" description="Helical" evidence="6">
    <location>
        <begin position="242"/>
        <end position="262"/>
    </location>
</feature>
<dbReference type="PANTHER" id="PTHR32322:SF2">
    <property type="entry name" value="EAMA DOMAIN-CONTAINING PROTEIN"/>
    <property type="match status" value="1"/>
</dbReference>
<evidence type="ECO:0000256" key="6">
    <source>
        <dbReference type="SAM" id="Phobius"/>
    </source>
</evidence>
<sequence>MNIAVLLALITFFGWGIGDIFTVIATRRIGANLTTFWVFLFSFILSLLIFPFVPHDFSLITFPLLIFNIFLGILYVSGNVLISEAFRISSAPLVGIIIQAWPAVVLILSALIFKDIVTSTQAIFIIIIFLGVFLCSVDIKKLLHSEKIIDKGVTLALIAMVFLSIYFTFMRILINRYDWFLPNFIATGCFPVIYLFIKKRKEKLYFPKQTKIFFALFMVALLIRSGDFALNYGLFLPNASSIVAPIAGAAPILFITMSYLVFKDKLTKQQIVGIITTLIGIILLTSIGS</sequence>
<organism evidence="8 9">
    <name type="scientific">Candidatus Woesebacteria bacterium RBG_16_34_12</name>
    <dbReference type="NCBI Taxonomy" id="1802480"/>
    <lineage>
        <taxon>Bacteria</taxon>
        <taxon>Candidatus Woeseibacteriota</taxon>
    </lineage>
</organism>
<comment type="subcellular location">
    <subcellularLocation>
        <location evidence="1">Membrane</location>
        <topology evidence="1">Multi-pass membrane protein</topology>
    </subcellularLocation>
</comment>
<evidence type="ECO:0000313" key="8">
    <source>
        <dbReference type="EMBL" id="OGM11038.1"/>
    </source>
</evidence>
<keyword evidence="4 6" id="KW-1133">Transmembrane helix</keyword>
<keyword evidence="3 6" id="KW-0812">Transmembrane</keyword>
<evidence type="ECO:0000256" key="3">
    <source>
        <dbReference type="ARBA" id="ARBA00022692"/>
    </source>
</evidence>
<feature type="transmembrane region" description="Helical" evidence="6">
    <location>
        <begin position="93"/>
        <end position="113"/>
    </location>
</feature>
<gene>
    <name evidence="8" type="ORF">A2Z22_04210</name>
</gene>
<dbReference type="InterPro" id="IPR050638">
    <property type="entry name" value="AA-Vitamin_Transporters"/>
</dbReference>
<feature type="transmembrane region" description="Helical" evidence="6">
    <location>
        <begin position="152"/>
        <end position="174"/>
    </location>
</feature>
<feature type="transmembrane region" description="Helical" evidence="6">
    <location>
        <begin position="119"/>
        <end position="140"/>
    </location>
</feature>
<reference evidence="8 9" key="1">
    <citation type="journal article" date="2016" name="Nat. Commun.">
        <title>Thousands of microbial genomes shed light on interconnected biogeochemical processes in an aquifer system.</title>
        <authorList>
            <person name="Anantharaman K."/>
            <person name="Brown C.T."/>
            <person name="Hug L.A."/>
            <person name="Sharon I."/>
            <person name="Castelle C.J."/>
            <person name="Probst A.J."/>
            <person name="Thomas B.C."/>
            <person name="Singh A."/>
            <person name="Wilkins M.J."/>
            <person name="Karaoz U."/>
            <person name="Brodie E.L."/>
            <person name="Williams K.H."/>
            <person name="Hubbard S.S."/>
            <person name="Banfield J.F."/>
        </authorList>
    </citation>
    <scope>NUCLEOTIDE SEQUENCE [LARGE SCALE GENOMIC DNA]</scope>
</reference>
<dbReference type="Proteomes" id="UP000177053">
    <property type="component" value="Unassembled WGS sequence"/>
</dbReference>
<keyword evidence="5 6" id="KW-0472">Membrane</keyword>
<protein>
    <recommendedName>
        <fullName evidence="7">EamA domain-containing protein</fullName>
    </recommendedName>
</protein>
<feature type="transmembrane region" description="Helical" evidence="6">
    <location>
        <begin position="180"/>
        <end position="197"/>
    </location>
</feature>
<dbReference type="SUPFAM" id="SSF103481">
    <property type="entry name" value="Multidrug resistance efflux transporter EmrE"/>
    <property type="match status" value="2"/>
</dbReference>
<evidence type="ECO:0000256" key="5">
    <source>
        <dbReference type="ARBA" id="ARBA00023136"/>
    </source>
</evidence>
<evidence type="ECO:0000256" key="2">
    <source>
        <dbReference type="ARBA" id="ARBA00007362"/>
    </source>
</evidence>
<evidence type="ECO:0000259" key="7">
    <source>
        <dbReference type="Pfam" id="PF00892"/>
    </source>
</evidence>
<dbReference type="InterPro" id="IPR037185">
    <property type="entry name" value="EmrE-like"/>
</dbReference>
<dbReference type="AlphaFoldDB" id="A0A1F7X9J4"/>
<dbReference type="GO" id="GO:0016020">
    <property type="term" value="C:membrane"/>
    <property type="evidence" value="ECO:0007669"/>
    <property type="project" value="UniProtKB-SubCell"/>
</dbReference>
<dbReference type="Pfam" id="PF00892">
    <property type="entry name" value="EamA"/>
    <property type="match status" value="2"/>
</dbReference>
<feature type="domain" description="EamA" evidence="7">
    <location>
        <begin position="3"/>
        <end position="136"/>
    </location>
</feature>
<feature type="transmembrane region" description="Helical" evidence="6">
    <location>
        <begin position="59"/>
        <end position="81"/>
    </location>
</feature>
<feature type="domain" description="EamA" evidence="7">
    <location>
        <begin position="151"/>
        <end position="285"/>
    </location>
</feature>
<proteinExistence type="inferred from homology"/>
<feature type="transmembrane region" description="Helical" evidence="6">
    <location>
        <begin position="212"/>
        <end position="230"/>
    </location>
</feature>
<feature type="transmembrane region" description="Helical" evidence="6">
    <location>
        <begin position="6"/>
        <end position="26"/>
    </location>
</feature>
<evidence type="ECO:0000256" key="4">
    <source>
        <dbReference type="ARBA" id="ARBA00022989"/>
    </source>
</evidence>
<name>A0A1F7X9J4_9BACT</name>
<comment type="caution">
    <text evidence="8">The sequence shown here is derived from an EMBL/GenBank/DDBJ whole genome shotgun (WGS) entry which is preliminary data.</text>
</comment>
<feature type="transmembrane region" description="Helical" evidence="6">
    <location>
        <begin position="271"/>
        <end position="288"/>
    </location>
</feature>
<accession>A0A1F7X9J4</accession>
<feature type="transmembrane region" description="Helical" evidence="6">
    <location>
        <begin position="33"/>
        <end position="53"/>
    </location>
</feature>
<evidence type="ECO:0000313" key="9">
    <source>
        <dbReference type="Proteomes" id="UP000177053"/>
    </source>
</evidence>
<comment type="similarity">
    <text evidence="2">Belongs to the EamA transporter family.</text>
</comment>
<evidence type="ECO:0000256" key="1">
    <source>
        <dbReference type="ARBA" id="ARBA00004141"/>
    </source>
</evidence>